<dbReference type="InterPro" id="IPR036291">
    <property type="entry name" value="NAD(P)-bd_dom_sf"/>
</dbReference>
<dbReference type="InterPro" id="IPR003148">
    <property type="entry name" value="RCK_N"/>
</dbReference>
<keyword evidence="5" id="KW-1185">Reference proteome</keyword>
<feature type="transmembrane region" description="Helical" evidence="2">
    <location>
        <begin position="87"/>
        <end position="112"/>
    </location>
</feature>
<evidence type="ECO:0000313" key="5">
    <source>
        <dbReference type="Proteomes" id="UP001371218"/>
    </source>
</evidence>
<dbReference type="Proteomes" id="UP001371218">
    <property type="component" value="Unassembled WGS sequence"/>
</dbReference>
<name>A0ABU9BRG6_9BURK</name>
<dbReference type="PANTHER" id="PTHR43833">
    <property type="entry name" value="POTASSIUM CHANNEL PROTEIN 2-RELATED-RELATED"/>
    <property type="match status" value="1"/>
</dbReference>
<keyword evidence="2" id="KW-0812">Transmembrane</keyword>
<dbReference type="SUPFAM" id="SSF81324">
    <property type="entry name" value="Voltage-gated potassium channels"/>
    <property type="match status" value="1"/>
</dbReference>
<evidence type="ECO:0000259" key="3">
    <source>
        <dbReference type="PROSITE" id="PS51201"/>
    </source>
</evidence>
<comment type="subcellular location">
    <subcellularLocation>
        <location evidence="1">Cell membrane</location>
        <topology evidence="1">Multi-pass membrane protein</topology>
    </subcellularLocation>
</comment>
<dbReference type="SUPFAM" id="SSF51735">
    <property type="entry name" value="NAD(P)-binding Rossmann-fold domains"/>
    <property type="match status" value="1"/>
</dbReference>
<reference evidence="4 5" key="1">
    <citation type="submission" date="2024-04" db="EMBL/GenBank/DDBJ databases">
        <title>Novel species of the genus Ideonella isolated from streams.</title>
        <authorList>
            <person name="Lu H."/>
        </authorList>
    </citation>
    <scope>NUCLEOTIDE SEQUENCE [LARGE SCALE GENOMIC DNA]</scope>
    <source>
        <strain evidence="4 5">DXS29W</strain>
    </source>
</reference>
<evidence type="ECO:0000256" key="2">
    <source>
        <dbReference type="SAM" id="Phobius"/>
    </source>
</evidence>
<comment type="caution">
    <text evidence="4">The sequence shown here is derived from an EMBL/GenBank/DDBJ whole genome shotgun (WGS) entry which is preliminary data.</text>
</comment>
<dbReference type="Pfam" id="PF07885">
    <property type="entry name" value="Ion_trans_2"/>
    <property type="match status" value="1"/>
</dbReference>
<dbReference type="Gene3D" id="1.10.287.70">
    <property type="match status" value="1"/>
</dbReference>
<dbReference type="Gene3D" id="3.40.50.720">
    <property type="entry name" value="NAD(P)-binding Rossmann-like Domain"/>
    <property type="match status" value="1"/>
</dbReference>
<keyword evidence="2" id="KW-1133">Transmembrane helix</keyword>
<dbReference type="PANTHER" id="PTHR43833:SF9">
    <property type="entry name" value="POTASSIUM CHANNEL PROTEIN YUGO-RELATED"/>
    <property type="match status" value="1"/>
</dbReference>
<keyword evidence="2" id="KW-0472">Membrane</keyword>
<evidence type="ECO:0000256" key="1">
    <source>
        <dbReference type="ARBA" id="ARBA00004651"/>
    </source>
</evidence>
<dbReference type="InterPro" id="IPR050721">
    <property type="entry name" value="Trk_Ktr_HKT_K-transport"/>
</dbReference>
<dbReference type="InterPro" id="IPR013099">
    <property type="entry name" value="K_chnl_dom"/>
</dbReference>
<proteinExistence type="predicted"/>
<sequence length="295" mass="31974">MSTGPLRAVPWLDMFLRWVQTARHRLIAELLAAFLFVWLGGGLAIWWLEADVNPKIASLGNATYALLVTMTTSGDSAVLPHTDAGRIVMGLAVMLSKLLTTLLCALAAAVLIERKVREDMGMKMHRLYDHIVILGWNLKGPQIVHSLRSDPATAIRPILIAADLEQKPVDDPGVAFSRVSLPLQEEALDRICLSRAERVLVLANYAERQHADSLSAVTCLLARRSNPKATIVAELLDPGKRLFLEAAGVDQVVGIGEVGGFLLAEAMIGNDQARSLLASVAEGAHRTRQLTATGR</sequence>
<protein>
    <submittedName>
        <fullName evidence="4">NAD-binding protein</fullName>
    </submittedName>
</protein>
<evidence type="ECO:0000313" key="4">
    <source>
        <dbReference type="EMBL" id="MEK8032562.1"/>
    </source>
</evidence>
<feature type="transmembrane region" description="Helical" evidence="2">
    <location>
        <begin position="26"/>
        <end position="48"/>
    </location>
</feature>
<dbReference type="EMBL" id="JBBUTG010000011">
    <property type="protein sequence ID" value="MEK8032562.1"/>
    <property type="molecule type" value="Genomic_DNA"/>
</dbReference>
<gene>
    <name evidence="4" type="ORF">AACH06_17210</name>
</gene>
<dbReference type="PROSITE" id="PS51201">
    <property type="entry name" value="RCK_N"/>
    <property type="match status" value="1"/>
</dbReference>
<feature type="domain" description="RCK N-terminal" evidence="3">
    <location>
        <begin position="128"/>
        <end position="253"/>
    </location>
</feature>
<organism evidence="4 5">
    <name type="scientific">Ideonella lacteola</name>
    <dbReference type="NCBI Taxonomy" id="2984193"/>
    <lineage>
        <taxon>Bacteria</taxon>
        <taxon>Pseudomonadati</taxon>
        <taxon>Pseudomonadota</taxon>
        <taxon>Betaproteobacteria</taxon>
        <taxon>Burkholderiales</taxon>
        <taxon>Sphaerotilaceae</taxon>
        <taxon>Ideonella</taxon>
    </lineage>
</organism>
<accession>A0ABU9BRG6</accession>
<dbReference type="Pfam" id="PF02254">
    <property type="entry name" value="TrkA_N"/>
    <property type="match status" value="1"/>
</dbReference>
<dbReference type="RefSeq" id="WP_341426985.1">
    <property type="nucleotide sequence ID" value="NZ_JBBUTG010000011.1"/>
</dbReference>